<keyword evidence="4" id="KW-0862">Zinc</keyword>
<feature type="compositionally biased region" description="Polar residues" evidence="8">
    <location>
        <begin position="388"/>
        <end position="397"/>
    </location>
</feature>
<feature type="compositionally biased region" description="Polar residues" evidence="8">
    <location>
        <begin position="426"/>
        <end position="436"/>
    </location>
</feature>
<evidence type="ECO:0000313" key="10">
    <source>
        <dbReference type="EMBL" id="QSZ31361.1"/>
    </source>
</evidence>
<accession>A0A8A3P721</accession>
<dbReference type="InterPro" id="IPR013087">
    <property type="entry name" value="Znf_C2H2_type"/>
</dbReference>
<dbReference type="GO" id="GO:0005634">
    <property type="term" value="C:nucleus"/>
    <property type="evidence" value="ECO:0007669"/>
    <property type="project" value="UniProtKB-SubCell"/>
</dbReference>
<dbReference type="PANTHER" id="PTHR46179:SF13">
    <property type="entry name" value="C2H2-TYPE DOMAIN-CONTAINING PROTEIN"/>
    <property type="match status" value="1"/>
</dbReference>
<evidence type="ECO:0000256" key="4">
    <source>
        <dbReference type="ARBA" id="ARBA00022833"/>
    </source>
</evidence>
<feature type="region of interest" description="Disordered" evidence="8">
    <location>
        <begin position="330"/>
        <end position="442"/>
    </location>
</feature>
<dbReference type="PROSITE" id="PS00028">
    <property type="entry name" value="ZINC_FINGER_C2H2_1"/>
    <property type="match status" value="4"/>
</dbReference>
<feature type="compositionally biased region" description="Polar residues" evidence="8">
    <location>
        <begin position="636"/>
        <end position="647"/>
    </location>
</feature>
<gene>
    <name evidence="10" type="ORF">DSL72_000926</name>
</gene>
<feature type="compositionally biased region" description="Polar residues" evidence="8">
    <location>
        <begin position="780"/>
        <end position="795"/>
    </location>
</feature>
<feature type="compositionally biased region" description="Polar residues" evidence="8">
    <location>
        <begin position="529"/>
        <end position="557"/>
    </location>
</feature>
<feature type="compositionally biased region" description="Polar residues" evidence="8">
    <location>
        <begin position="30"/>
        <end position="40"/>
    </location>
</feature>
<evidence type="ECO:0000256" key="3">
    <source>
        <dbReference type="ARBA" id="ARBA00022771"/>
    </source>
</evidence>
<dbReference type="Gene3D" id="3.30.160.60">
    <property type="entry name" value="Classic Zinc Finger"/>
    <property type="match status" value="1"/>
</dbReference>
<evidence type="ECO:0000256" key="7">
    <source>
        <dbReference type="ARBA" id="ARBA00023242"/>
    </source>
</evidence>
<dbReference type="GO" id="GO:0006357">
    <property type="term" value="P:regulation of transcription by RNA polymerase II"/>
    <property type="evidence" value="ECO:0007669"/>
    <property type="project" value="TreeGrafter"/>
</dbReference>
<feature type="compositionally biased region" description="Polar residues" evidence="8">
    <location>
        <begin position="334"/>
        <end position="348"/>
    </location>
</feature>
<dbReference type="Proteomes" id="UP000672032">
    <property type="component" value="Chromosome 2"/>
</dbReference>
<evidence type="ECO:0000256" key="8">
    <source>
        <dbReference type="SAM" id="MobiDB-lite"/>
    </source>
</evidence>
<feature type="compositionally biased region" description="Pro residues" evidence="8">
    <location>
        <begin position="798"/>
        <end position="810"/>
    </location>
</feature>
<evidence type="ECO:0000259" key="9">
    <source>
        <dbReference type="PROSITE" id="PS00028"/>
    </source>
</evidence>
<keyword evidence="6" id="KW-0804">Transcription</keyword>
<feature type="domain" description="C2H2-type" evidence="9">
    <location>
        <begin position="144"/>
        <end position="167"/>
    </location>
</feature>
<feature type="domain" description="C2H2-type" evidence="9">
    <location>
        <begin position="53"/>
        <end position="75"/>
    </location>
</feature>
<comment type="subcellular location">
    <subcellularLocation>
        <location evidence="1">Nucleus</location>
    </subcellularLocation>
</comment>
<feature type="compositionally biased region" description="Acidic residues" evidence="8">
    <location>
        <begin position="598"/>
        <end position="625"/>
    </location>
</feature>
<feature type="compositionally biased region" description="Basic and acidic residues" evidence="8">
    <location>
        <begin position="670"/>
        <end position="682"/>
    </location>
</feature>
<dbReference type="GO" id="GO:0008270">
    <property type="term" value="F:zinc ion binding"/>
    <property type="evidence" value="ECO:0007669"/>
    <property type="project" value="UniProtKB-KW"/>
</dbReference>
<reference evidence="10" key="1">
    <citation type="submission" date="2020-10" db="EMBL/GenBank/DDBJ databases">
        <title>Genome Sequence of Monilinia vaccinii-corymbosi Sheds Light on Mummy Berry Disease Infection of Blueberry and Mating Type.</title>
        <authorList>
            <person name="Yow A.G."/>
            <person name="Zhang Y."/>
            <person name="Bansal K."/>
            <person name="Eacker S.M."/>
            <person name="Sullivan S."/>
            <person name="Liachko I."/>
            <person name="Cubeta M.A."/>
            <person name="Rollins J.A."/>
            <person name="Ashrafi H."/>
        </authorList>
    </citation>
    <scope>NUCLEOTIDE SEQUENCE</scope>
    <source>
        <strain evidence="10">RL-1</strain>
    </source>
</reference>
<evidence type="ECO:0000256" key="6">
    <source>
        <dbReference type="ARBA" id="ARBA00023163"/>
    </source>
</evidence>
<dbReference type="PANTHER" id="PTHR46179">
    <property type="entry name" value="ZINC FINGER PROTEIN"/>
    <property type="match status" value="1"/>
</dbReference>
<feature type="compositionally biased region" description="Acidic residues" evidence="8">
    <location>
        <begin position="740"/>
        <end position="753"/>
    </location>
</feature>
<keyword evidence="3" id="KW-0863">Zinc-finger</keyword>
<feature type="region of interest" description="Disordered" evidence="8">
    <location>
        <begin position="1"/>
        <end position="46"/>
    </location>
</feature>
<dbReference type="EMBL" id="CP063406">
    <property type="protein sequence ID" value="QSZ31361.1"/>
    <property type="molecule type" value="Genomic_DNA"/>
</dbReference>
<dbReference type="InterPro" id="IPR051061">
    <property type="entry name" value="Zinc_finger_trans_reg"/>
</dbReference>
<evidence type="ECO:0000256" key="2">
    <source>
        <dbReference type="ARBA" id="ARBA00022723"/>
    </source>
</evidence>
<evidence type="ECO:0000256" key="1">
    <source>
        <dbReference type="ARBA" id="ARBA00004123"/>
    </source>
</evidence>
<feature type="compositionally biased region" description="Low complexity" evidence="8">
    <location>
        <begin position="398"/>
        <end position="420"/>
    </location>
</feature>
<dbReference type="SMART" id="SM00355">
    <property type="entry name" value="ZnF_C2H2"/>
    <property type="match status" value="5"/>
</dbReference>
<feature type="compositionally biased region" description="Basic residues" evidence="8">
    <location>
        <begin position="1010"/>
        <end position="1024"/>
    </location>
</feature>
<feature type="domain" description="C2H2-type" evidence="9">
    <location>
        <begin position="85"/>
        <end position="108"/>
    </location>
</feature>
<feature type="compositionally biased region" description="Low complexity" evidence="8">
    <location>
        <begin position="576"/>
        <end position="588"/>
    </location>
</feature>
<dbReference type="OrthoDB" id="8117402at2759"/>
<feature type="region of interest" description="Disordered" evidence="8">
    <location>
        <begin position="478"/>
        <end position="835"/>
    </location>
</feature>
<dbReference type="AlphaFoldDB" id="A0A8A3P721"/>
<feature type="compositionally biased region" description="Polar residues" evidence="8">
    <location>
        <begin position="487"/>
        <end position="504"/>
    </location>
</feature>
<keyword evidence="7" id="KW-0539">Nucleus</keyword>
<feature type="compositionally biased region" description="Basic and acidic residues" evidence="8">
    <location>
        <begin position="221"/>
        <end position="240"/>
    </location>
</feature>
<sequence length="1064" mass="117188">MDSNPQSMPPSPSPEHVNSADEALTAVHPNLSSGQLSEDSGNPHEMNAGAHKCSYTDCNKKFPTKQGLVNHSRIHFTDEQKILLCPHPGCERRYTSKNGFNYHYGSEHGDRSTWHQCPMAECLVSFYEPGQLKLHQLQHGVYCCTAHKCDYQCYSEEELFAHRDRNHSAFKLHKDRVVKAKSVAEVKPIRKVQKARQRNTGRLDTMELLGVGSNQGDEEGKEDKEPGKDEEREYDGERNPKKPVNYGEIHQVLKGWKCPIRGCKTYRKFKFDLHTHWQDKHPNLPEPSDIASMVSSISVQSAEQNPTSFLDDSHWVRVGNMEDIKEDYDLPSTDVGSEQPLASNTLGSTPAPVHRQPALDPRTGVPNNTVLQRPTSRFKREVDDSDTGNHMTAGNMNSSDAKATTQTTSTASSHSSAISAIKTRPSLHNTTSSYNPSILAPRHGAGAVRPSLSVSVTPFGNPSISSTSHPATAASAMASNTSSISPTNRAANNPRTENTISTLSRPVRRRVSGGPFNRATEARRLNPPLTRSNKAAYSAAFSTNTKSSRNQATNSPMMTGALPSGFNRINPKNAKKSQGQGKAKARAQYSSHGSSPLDSDDDDQDDEEEENEGEEEEQDEEEDESLFVSPIDDSKTQQGTAAGSNSRVLGVRGFANMPLPRDQDSDEEDMRPSHILRQERRAAAGRSPYYPPGARDRFGRPYGRTMGTTHTKFGAKNVSGSSKFSRDPKKTGKKAAAQENDSDDDDDEDEFDDNFATTSSGDSSYEAPRRGRRSIHHDSSAPSATNPRRPSTKTASHPGPPGPPGPPRTPSPDDTKFTPYQVYRPDFESPPPSYLIKSPGVIDRRLPYVDRPDNKFLSDVGVVQPEDLFDADDIFFCFRGPTPRETELQQQFDAEREQMRLNAIGSGFRAPMRFDTCPHTAPVNRLERKAWVAQRLRLDELELRADDDFEDEEKTLGLDRGVTRHDQNLAGIAMSDAPGSSSALPSKKKATCAGPARVKRKYIWKDQGMKNKRSRGGVRPRPRPSRGGGDEAQVDGGADEQVGRRVAASDAAGPDPVTPKQESS</sequence>
<name>A0A8A3P721_9HELO</name>
<proteinExistence type="predicted"/>
<protein>
    <recommendedName>
        <fullName evidence="9">C2H2-type domain-containing protein</fullName>
    </recommendedName>
</protein>
<organism evidence="10 11">
    <name type="scientific">Monilinia vaccinii-corymbosi</name>
    <dbReference type="NCBI Taxonomy" id="61207"/>
    <lineage>
        <taxon>Eukaryota</taxon>
        <taxon>Fungi</taxon>
        <taxon>Dikarya</taxon>
        <taxon>Ascomycota</taxon>
        <taxon>Pezizomycotina</taxon>
        <taxon>Leotiomycetes</taxon>
        <taxon>Helotiales</taxon>
        <taxon>Sclerotiniaceae</taxon>
        <taxon>Monilinia</taxon>
    </lineage>
</organism>
<feature type="domain" description="C2H2-type" evidence="9">
    <location>
        <begin position="117"/>
        <end position="139"/>
    </location>
</feature>
<feature type="compositionally biased region" description="Polar residues" evidence="8">
    <location>
        <begin position="365"/>
        <end position="375"/>
    </location>
</feature>
<feature type="region of interest" description="Disordered" evidence="8">
    <location>
        <begin position="191"/>
        <end position="244"/>
    </location>
</feature>
<keyword evidence="2" id="KW-0479">Metal-binding</keyword>
<keyword evidence="5" id="KW-0805">Transcription regulation</keyword>
<feature type="region of interest" description="Disordered" evidence="8">
    <location>
        <begin position="972"/>
        <end position="1064"/>
    </location>
</feature>
<evidence type="ECO:0000256" key="5">
    <source>
        <dbReference type="ARBA" id="ARBA00023015"/>
    </source>
</evidence>
<keyword evidence="11" id="KW-1185">Reference proteome</keyword>
<evidence type="ECO:0000313" key="11">
    <source>
        <dbReference type="Proteomes" id="UP000672032"/>
    </source>
</evidence>